<dbReference type="AlphaFoldDB" id="A0AAN9R3J9"/>
<comment type="caution">
    <text evidence="2">The sequence shown here is derived from an EMBL/GenBank/DDBJ whole genome shotgun (WGS) entry which is preliminary data.</text>
</comment>
<dbReference type="Proteomes" id="UP001367508">
    <property type="component" value="Unassembled WGS sequence"/>
</dbReference>
<keyword evidence="3" id="KW-1185">Reference proteome</keyword>
<name>A0AAN9R3J9_CANGL</name>
<evidence type="ECO:0000256" key="1">
    <source>
        <dbReference type="SAM" id="MobiDB-lite"/>
    </source>
</evidence>
<feature type="region of interest" description="Disordered" evidence="1">
    <location>
        <begin position="23"/>
        <end position="67"/>
    </location>
</feature>
<protein>
    <submittedName>
        <fullName evidence="2">Uncharacterized protein</fullName>
    </submittedName>
</protein>
<dbReference type="EMBL" id="JAYMYQ010000001">
    <property type="protein sequence ID" value="KAK7361085.1"/>
    <property type="molecule type" value="Genomic_DNA"/>
</dbReference>
<evidence type="ECO:0000313" key="2">
    <source>
        <dbReference type="EMBL" id="KAK7361085.1"/>
    </source>
</evidence>
<evidence type="ECO:0000313" key="3">
    <source>
        <dbReference type="Proteomes" id="UP001367508"/>
    </source>
</evidence>
<accession>A0AAN9R3J9</accession>
<proteinExistence type="predicted"/>
<feature type="compositionally biased region" description="Basic and acidic residues" evidence="1">
    <location>
        <begin position="23"/>
        <end position="41"/>
    </location>
</feature>
<gene>
    <name evidence="2" type="ORF">VNO77_03116</name>
</gene>
<sequence>MHERGGGDHWRIRWRRLERLQGKSKIEERSPQEKKKEERGKISANLRRGTSSQSWIVHSPSMSNPSQGSHKFLCNVLAEEKRSVGRFLHVAGFWHDWQHVEDADITLLDFLNLVADNCTNKSVWFDQFSTLSSARGCRF</sequence>
<organism evidence="2 3">
    <name type="scientific">Canavalia gladiata</name>
    <name type="common">Sword bean</name>
    <name type="synonym">Dolichos gladiatus</name>
    <dbReference type="NCBI Taxonomy" id="3824"/>
    <lineage>
        <taxon>Eukaryota</taxon>
        <taxon>Viridiplantae</taxon>
        <taxon>Streptophyta</taxon>
        <taxon>Embryophyta</taxon>
        <taxon>Tracheophyta</taxon>
        <taxon>Spermatophyta</taxon>
        <taxon>Magnoliopsida</taxon>
        <taxon>eudicotyledons</taxon>
        <taxon>Gunneridae</taxon>
        <taxon>Pentapetalae</taxon>
        <taxon>rosids</taxon>
        <taxon>fabids</taxon>
        <taxon>Fabales</taxon>
        <taxon>Fabaceae</taxon>
        <taxon>Papilionoideae</taxon>
        <taxon>50 kb inversion clade</taxon>
        <taxon>NPAAA clade</taxon>
        <taxon>indigoferoid/millettioid clade</taxon>
        <taxon>Phaseoleae</taxon>
        <taxon>Canavalia</taxon>
    </lineage>
</organism>
<reference evidence="2 3" key="1">
    <citation type="submission" date="2024-01" db="EMBL/GenBank/DDBJ databases">
        <title>The genomes of 5 underutilized Papilionoideae crops provide insights into root nodulation and disease resistanc.</title>
        <authorList>
            <person name="Jiang F."/>
        </authorList>
    </citation>
    <scope>NUCLEOTIDE SEQUENCE [LARGE SCALE GENOMIC DNA]</scope>
    <source>
        <strain evidence="2">LVBAO_FW01</strain>
        <tissue evidence="2">Leaves</tissue>
    </source>
</reference>
<feature type="compositionally biased region" description="Polar residues" evidence="1">
    <location>
        <begin position="48"/>
        <end position="67"/>
    </location>
</feature>